<evidence type="ECO:0000259" key="1">
    <source>
        <dbReference type="SMART" id="SM00587"/>
    </source>
</evidence>
<keyword evidence="3" id="KW-1185">Reference proteome</keyword>
<dbReference type="OrthoDB" id="191037at2759"/>
<comment type="caution">
    <text evidence="2">The sequence shown here is derived from an EMBL/GenBank/DDBJ whole genome shotgun (WGS) entry which is preliminary data.</text>
</comment>
<reference evidence="2 3" key="1">
    <citation type="journal article" date="2019" name="J. Hered.">
        <title>An Improved Genome Assembly for Drosophila navojoa, the Basal Species in the mojavensis Cluster.</title>
        <authorList>
            <person name="Vanderlinde T."/>
            <person name="Dupim E.G."/>
            <person name="Nazario-Yepiz N.O."/>
            <person name="Carvalho A.B."/>
        </authorList>
    </citation>
    <scope>NUCLEOTIDE SEQUENCE [LARGE SCALE GENOMIC DNA]</scope>
    <source>
        <strain evidence="2">Navoj_Jal97</strain>
        <tissue evidence="2">Whole organism</tissue>
    </source>
</reference>
<dbReference type="PANTHER" id="PTHR11012:SF6">
    <property type="entry name" value="CHK DOMAIN OV1-RELATED"/>
    <property type="match status" value="1"/>
</dbReference>
<feature type="domain" description="CHK kinase-like" evidence="1">
    <location>
        <begin position="97"/>
        <end position="290"/>
    </location>
</feature>
<dbReference type="PANTHER" id="PTHR11012">
    <property type="entry name" value="PROTEIN KINASE-LIKE DOMAIN-CONTAINING"/>
    <property type="match status" value="1"/>
</dbReference>
<evidence type="ECO:0000313" key="2">
    <source>
        <dbReference type="EMBL" id="TDG48833.1"/>
    </source>
</evidence>
<name>A0A484BJ54_DRONA</name>
<dbReference type="Pfam" id="PF02958">
    <property type="entry name" value="EcKL"/>
    <property type="match status" value="1"/>
</dbReference>
<dbReference type="Gene3D" id="3.90.1200.10">
    <property type="match status" value="1"/>
</dbReference>
<dbReference type="EMBL" id="LSRL02000029">
    <property type="protein sequence ID" value="TDG48833.1"/>
    <property type="molecule type" value="Genomic_DNA"/>
</dbReference>
<organism evidence="2 3">
    <name type="scientific">Drosophila navojoa</name>
    <name type="common">Fruit fly</name>
    <dbReference type="NCBI Taxonomy" id="7232"/>
    <lineage>
        <taxon>Eukaryota</taxon>
        <taxon>Metazoa</taxon>
        <taxon>Ecdysozoa</taxon>
        <taxon>Arthropoda</taxon>
        <taxon>Hexapoda</taxon>
        <taxon>Insecta</taxon>
        <taxon>Pterygota</taxon>
        <taxon>Neoptera</taxon>
        <taxon>Endopterygota</taxon>
        <taxon>Diptera</taxon>
        <taxon>Brachycera</taxon>
        <taxon>Muscomorpha</taxon>
        <taxon>Ephydroidea</taxon>
        <taxon>Drosophilidae</taxon>
        <taxon>Drosophila</taxon>
    </lineage>
</organism>
<dbReference type="STRING" id="7232.A0A484BJ54"/>
<dbReference type="InterPro" id="IPR011009">
    <property type="entry name" value="Kinase-like_dom_sf"/>
</dbReference>
<dbReference type="Proteomes" id="UP000295192">
    <property type="component" value="Unassembled WGS sequence"/>
</dbReference>
<sequence>MPGTKPGENYATLMLRITLEVQLKDSTSQTVSYMMKLPHVSAAYQETWGKKKFSVFDIERDMFMIYVEEFKQLYCDVGLEVEFGAKCFKLDTPNEYVLLEDLRPRGFQSVDRKAGVDEEHILSVLTKLAQWHAASAVRVEAKGIYPSHISDGLCNEDGKHLLNKMTDGMVPYILRTLSTMEGLEACSEDIKSLAGSITRKILQAAVVDPEEFNVLNHSDCWLSNIMFLYEKQTGKLLDSYLVDYQMCKYGSVAFDLIYFLLSSPKLEIRINKFEHFVKQYYDQLIKHLKLLNYRKRLPSLIDIHKSLFKNGIWGYFAVCGVMAGSALEATETASFDNLFSDTPEGDAFRTLLYSNNSFKEHLKLVLPWLCNRGALQNI</sequence>
<gene>
    <name evidence="2" type="ORF">AWZ03_004736</name>
</gene>
<accession>A0A484BJ54</accession>
<proteinExistence type="predicted"/>
<dbReference type="InterPro" id="IPR015897">
    <property type="entry name" value="CHK_kinase-like"/>
</dbReference>
<dbReference type="InterPro" id="IPR004119">
    <property type="entry name" value="EcKL"/>
</dbReference>
<dbReference type="AlphaFoldDB" id="A0A484BJ54"/>
<protein>
    <recommendedName>
        <fullName evidence="1">CHK kinase-like domain-containing protein</fullName>
    </recommendedName>
</protein>
<dbReference type="SMART" id="SM00587">
    <property type="entry name" value="CHK"/>
    <property type="match status" value="1"/>
</dbReference>
<dbReference type="SUPFAM" id="SSF56112">
    <property type="entry name" value="Protein kinase-like (PK-like)"/>
    <property type="match status" value="1"/>
</dbReference>
<evidence type="ECO:0000313" key="3">
    <source>
        <dbReference type="Proteomes" id="UP000295192"/>
    </source>
</evidence>
<dbReference type="OMA" id="YMLKIPH"/>